<proteinExistence type="inferred from homology"/>
<accession>A0A0D8BVN0</accession>
<dbReference type="Proteomes" id="UP000032522">
    <property type="component" value="Unassembled WGS sequence"/>
</dbReference>
<dbReference type="EMBL" id="JYBP01000003">
    <property type="protein sequence ID" value="KJE28218.1"/>
    <property type="molecule type" value="Genomic_DNA"/>
</dbReference>
<dbReference type="InterPro" id="IPR007607">
    <property type="entry name" value="BacA/B"/>
</dbReference>
<name>A0A0D8BVN0_GEOKU</name>
<evidence type="ECO:0000313" key="3">
    <source>
        <dbReference type="Proteomes" id="UP000032522"/>
    </source>
</evidence>
<sequence length="234" mass="25110">MERRDLVIAGTGHASGGLYNLVKLSGNGKLYGDIDCLELQVQGNAAVEGSVKANMVHIAGKGHVAGGMECEWMKVSGSVRIGEHVQCQEATVRGHGEVKGSWTAETVRVHGELTIGGDCSAERMEVEGHFTVGGLLNAGYIEVKLLGPSRAKEIGGETIVIKRQGSSLLKKWFFPAELTVDVIEGDSVHLEHTTAKMVRGNRVMIGPGCRIERVEYRDALECDEEAKIGTVEKG</sequence>
<dbReference type="OrthoDB" id="1730007at2"/>
<protein>
    <submittedName>
        <fullName evidence="2">Polymer-forming cytoskeletal family protein</fullName>
    </submittedName>
</protein>
<dbReference type="PATRIC" id="fig|1462.6.peg.1078"/>
<dbReference type="PANTHER" id="PTHR35024">
    <property type="entry name" value="HYPOTHETICAL CYTOSOLIC PROTEIN"/>
    <property type="match status" value="1"/>
</dbReference>
<comment type="similarity">
    <text evidence="1">Belongs to the bactofilin family.</text>
</comment>
<evidence type="ECO:0000313" key="2">
    <source>
        <dbReference type="EMBL" id="KJE28218.1"/>
    </source>
</evidence>
<gene>
    <name evidence="2" type="ORF">LG52_918</name>
</gene>
<comment type="caution">
    <text evidence="2">The sequence shown here is derived from an EMBL/GenBank/DDBJ whole genome shotgun (WGS) entry which is preliminary data.</text>
</comment>
<reference evidence="2 3" key="1">
    <citation type="submission" date="2015-01" db="EMBL/GenBank/DDBJ databases">
        <authorList>
            <person name="Filippidou S."/>
            <person name="Jeanneret N."/>
            <person name="Russel-Delif L."/>
            <person name="Junier T."/>
            <person name="Wunderlin T."/>
            <person name="Molina V."/>
            <person name="Johnson S.L."/>
            <person name="Davenport K.W."/>
            <person name="Chain P.S."/>
            <person name="Dorador C."/>
            <person name="Junier P."/>
        </authorList>
    </citation>
    <scope>NUCLEOTIDE SEQUENCE [LARGE SCALE GENOMIC DNA]</scope>
    <source>
        <strain evidence="2 3">Et7/4</strain>
    </source>
</reference>
<evidence type="ECO:0000256" key="1">
    <source>
        <dbReference type="ARBA" id="ARBA00044755"/>
    </source>
</evidence>
<dbReference type="RefSeq" id="WP_044731102.1">
    <property type="nucleotide sequence ID" value="NZ_JYBP01000003.1"/>
</dbReference>
<dbReference type="AlphaFoldDB" id="A0A0D8BVN0"/>
<organism evidence="2 3">
    <name type="scientific">Geobacillus kaustophilus</name>
    <dbReference type="NCBI Taxonomy" id="1462"/>
    <lineage>
        <taxon>Bacteria</taxon>
        <taxon>Bacillati</taxon>
        <taxon>Bacillota</taxon>
        <taxon>Bacilli</taxon>
        <taxon>Bacillales</taxon>
        <taxon>Anoxybacillaceae</taxon>
        <taxon>Geobacillus</taxon>
        <taxon>Geobacillus thermoleovorans group</taxon>
    </lineage>
</organism>
<dbReference type="PANTHER" id="PTHR35024:SF4">
    <property type="entry name" value="POLYMER-FORMING CYTOSKELETAL PROTEIN"/>
    <property type="match status" value="1"/>
</dbReference>